<name>A0ABT3P3W4_9PROT</name>
<dbReference type="Pfam" id="PF01734">
    <property type="entry name" value="Patatin"/>
    <property type="match status" value="1"/>
</dbReference>
<dbReference type="EMBL" id="JAPFQI010000040">
    <property type="protein sequence ID" value="MCW8088464.1"/>
    <property type="molecule type" value="Genomic_DNA"/>
</dbReference>
<dbReference type="Gene3D" id="3.40.1090.10">
    <property type="entry name" value="Cytosolic phospholipase A2 catalytic domain"/>
    <property type="match status" value="1"/>
</dbReference>
<dbReference type="Proteomes" id="UP001526430">
    <property type="component" value="Unassembled WGS sequence"/>
</dbReference>
<dbReference type="SUPFAM" id="SSF52151">
    <property type="entry name" value="FabD/lysophospholipase-like"/>
    <property type="match status" value="1"/>
</dbReference>
<evidence type="ECO:0000256" key="1">
    <source>
        <dbReference type="ARBA" id="ARBA00023098"/>
    </source>
</evidence>
<accession>A0ABT3P3W4</accession>
<organism evidence="4 5">
    <name type="scientific">Sabulicella glaciei</name>
    <dbReference type="NCBI Taxonomy" id="2984948"/>
    <lineage>
        <taxon>Bacteria</taxon>
        <taxon>Pseudomonadati</taxon>
        <taxon>Pseudomonadota</taxon>
        <taxon>Alphaproteobacteria</taxon>
        <taxon>Acetobacterales</taxon>
        <taxon>Acetobacteraceae</taxon>
        <taxon>Sabulicella</taxon>
    </lineage>
</organism>
<keyword evidence="1" id="KW-0443">Lipid metabolism</keyword>
<dbReference type="InterPro" id="IPR016035">
    <property type="entry name" value="Acyl_Trfase/lysoPLipase"/>
</dbReference>
<evidence type="ECO:0000313" key="4">
    <source>
        <dbReference type="EMBL" id="MCW8088464.1"/>
    </source>
</evidence>
<proteinExistence type="predicted"/>
<reference evidence="4 5" key="1">
    <citation type="submission" date="2022-10" db="EMBL/GenBank/DDBJ databases">
        <title>Roseococcus glaciei nov., sp. nov., isolated from glacier.</title>
        <authorList>
            <person name="Liu Q."/>
            <person name="Xin Y.-H."/>
        </authorList>
    </citation>
    <scope>NUCLEOTIDE SEQUENCE [LARGE SCALE GENOMIC DNA]</scope>
    <source>
        <strain evidence="4 5">MDT2-1-1</strain>
    </source>
</reference>
<comment type="caution">
    <text evidence="4">The sequence shown here is derived from an EMBL/GenBank/DDBJ whole genome shotgun (WGS) entry which is preliminary data.</text>
</comment>
<comment type="caution">
    <text evidence="2">Lacks conserved residue(s) required for the propagation of feature annotation.</text>
</comment>
<protein>
    <submittedName>
        <fullName evidence="4">Patatin-like phospholipase family protein</fullName>
    </submittedName>
</protein>
<dbReference type="InterPro" id="IPR002641">
    <property type="entry name" value="PNPLA_dom"/>
</dbReference>
<dbReference type="RefSeq" id="WP_301592718.1">
    <property type="nucleotide sequence ID" value="NZ_JAPFQI010000040.1"/>
</dbReference>
<evidence type="ECO:0000256" key="2">
    <source>
        <dbReference type="PROSITE-ProRule" id="PRU01161"/>
    </source>
</evidence>
<feature type="domain" description="PNPLA" evidence="3">
    <location>
        <begin position="27"/>
        <end position="244"/>
    </location>
</feature>
<evidence type="ECO:0000313" key="5">
    <source>
        <dbReference type="Proteomes" id="UP001526430"/>
    </source>
</evidence>
<evidence type="ECO:0000259" key="3">
    <source>
        <dbReference type="PROSITE" id="PS51635"/>
    </source>
</evidence>
<sequence length="512" mass="55017">MDRGYRPEALRRPPGANPSLPGAYMVLAFSGGGTRATALAQGVLRELDTVPAPGARRGLRLARADATSRRPTLLEAVDMISSASGGSVAAANFALLGPERYREIEGPDGFLRHRGLRELVVGVLNPANAAYYSLTPASRIELLSAMFQRKLFGQATYRDLEALGPRRPFLVLNAADMASGERFPLTQQQLDRLCLDIRDLRLADAVAASAAFPVLLTPLPLPNHSPCTAQREIVAATDPAQPLRDDRERVLEAIVNEADLGTLDEPESDCGVPARTLRTGEDLQVRRGLRQFPLLNLEPCTLRPLRPDDPRRVRMVHLLDGGTADNLGLSGPLETLTTDGDDRRVFQAIRASRVDHVVVVAVNARSQSAERVGADGSTPGVFSMLFGTINTAIDGRTGGLLAQLPVLKELLDARAREMGRTIRVTTIPVDFEMIRDPACRAAFQAIDTTWTLSDREVDAVMEMGGAMLRASPGLSSLAALPQGEAETGQARAAAACRSLQGLPPPTARVTSR</sequence>
<keyword evidence="5" id="KW-1185">Reference proteome</keyword>
<gene>
    <name evidence="4" type="ORF">OF850_23070</name>
</gene>
<dbReference type="PROSITE" id="PS51635">
    <property type="entry name" value="PNPLA"/>
    <property type="match status" value="1"/>
</dbReference>